<sequence>MPAMSDTGRILPAPLTLIQINGLLTQKDIQLFLLCSTFVYILFHLTVDDQDNVSGHFRPLFLRKFETLLQIKTWLICSHLAVKVFKKIPVEIHALWSDLTIDEVDYAHRRLKSIDLFSFYLCFLNLTLTCYVRHIIIGQLKHTRHTRCLIASTTQYSKSGLIKCIFTSVIQTRSEPDIGGWTVCSIIHQNTNIFETICDLLSILASQDCPEENPYRRMRERVASLYSVCIEYANLVGIILKTNSRISTKKFIDHVKSETSTTEIDRDFYVERKQKFKCC</sequence>
<dbReference type="EnsemblMetazoa" id="GAUT037345-RA">
    <property type="protein sequence ID" value="GAUT037345-PA"/>
    <property type="gene ID" value="GAUT037345"/>
</dbReference>
<protein>
    <submittedName>
        <fullName evidence="2">Uncharacterized protein</fullName>
    </submittedName>
</protein>
<dbReference type="AlphaFoldDB" id="A0A1A9VHC8"/>
<keyword evidence="1" id="KW-0812">Transmembrane</keyword>
<dbReference type="VEuPathDB" id="VectorBase:GAUT037345"/>
<evidence type="ECO:0000313" key="2">
    <source>
        <dbReference type="EnsemblMetazoa" id="GAUT037345-PA"/>
    </source>
</evidence>
<reference evidence="2" key="1">
    <citation type="submission" date="2020-05" db="UniProtKB">
        <authorList>
            <consortium name="EnsemblMetazoa"/>
        </authorList>
    </citation>
    <scope>IDENTIFICATION</scope>
    <source>
        <strain evidence="2">TTRI</strain>
    </source>
</reference>
<evidence type="ECO:0000313" key="3">
    <source>
        <dbReference type="Proteomes" id="UP000078200"/>
    </source>
</evidence>
<dbReference type="Proteomes" id="UP000078200">
    <property type="component" value="Unassembled WGS sequence"/>
</dbReference>
<accession>A0A1A9VHC8</accession>
<proteinExistence type="predicted"/>
<keyword evidence="1" id="KW-0472">Membrane</keyword>
<name>A0A1A9VHC8_GLOAU</name>
<organism evidence="2 3">
    <name type="scientific">Glossina austeni</name>
    <name type="common">Savannah tsetse fly</name>
    <dbReference type="NCBI Taxonomy" id="7395"/>
    <lineage>
        <taxon>Eukaryota</taxon>
        <taxon>Metazoa</taxon>
        <taxon>Ecdysozoa</taxon>
        <taxon>Arthropoda</taxon>
        <taxon>Hexapoda</taxon>
        <taxon>Insecta</taxon>
        <taxon>Pterygota</taxon>
        <taxon>Neoptera</taxon>
        <taxon>Endopterygota</taxon>
        <taxon>Diptera</taxon>
        <taxon>Brachycera</taxon>
        <taxon>Muscomorpha</taxon>
        <taxon>Hippoboscoidea</taxon>
        <taxon>Glossinidae</taxon>
        <taxon>Glossina</taxon>
    </lineage>
</organism>
<evidence type="ECO:0000256" key="1">
    <source>
        <dbReference type="SAM" id="Phobius"/>
    </source>
</evidence>
<feature type="transmembrane region" description="Helical" evidence="1">
    <location>
        <begin position="117"/>
        <end position="137"/>
    </location>
</feature>
<keyword evidence="3" id="KW-1185">Reference proteome</keyword>
<feature type="transmembrane region" description="Helical" evidence="1">
    <location>
        <begin position="29"/>
        <end position="47"/>
    </location>
</feature>
<keyword evidence="1" id="KW-1133">Transmembrane helix</keyword>